<dbReference type="Proteomes" id="UP000179251">
    <property type="component" value="Unassembled WGS sequence"/>
</dbReference>
<evidence type="ECO:0000256" key="1">
    <source>
        <dbReference type="SAM" id="Phobius"/>
    </source>
</evidence>
<sequence>MERDNRNIIITVLAIFLLASIGAAVYFAQKGPVIVGGQAGAEVCGILPIFTGQLDSGSSGGPGSFIAQDICHMVFANEKNDAAICNKIKTPEFKGQCYSMLAVKSGTSDVCAGAPSDARDRCYSQVAERMGDPKACEQIKIANERDNCISNYASRVGDGSLCKKITNIGQKDSCYMNTARNNPSLCSEISNPNMRQDCLRNIGR</sequence>
<proteinExistence type="predicted"/>
<feature type="transmembrane region" description="Helical" evidence="1">
    <location>
        <begin position="7"/>
        <end position="28"/>
    </location>
</feature>
<reference evidence="2 3" key="1">
    <citation type="journal article" date="2016" name="Nat. Commun.">
        <title>Thousands of microbial genomes shed light on interconnected biogeochemical processes in an aquifer system.</title>
        <authorList>
            <person name="Anantharaman K."/>
            <person name="Brown C.T."/>
            <person name="Hug L.A."/>
            <person name="Sharon I."/>
            <person name="Castelle C.J."/>
            <person name="Probst A.J."/>
            <person name="Thomas B.C."/>
            <person name="Singh A."/>
            <person name="Wilkins M.J."/>
            <person name="Karaoz U."/>
            <person name="Brodie E.L."/>
            <person name="Williams K.H."/>
            <person name="Hubbard S.S."/>
            <person name="Banfield J.F."/>
        </authorList>
    </citation>
    <scope>NUCLEOTIDE SEQUENCE [LARGE SCALE GENOMIC DNA]</scope>
</reference>
<keyword evidence="1" id="KW-0812">Transmembrane</keyword>
<protein>
    <submittedName>
        <fullName evidence="2">Uncharacterized protein</fullName>
    </submittedName>
</protein>
<dbReference type="EMBL" id="MFHD01000002">
    <property type="protein sequence ID" value="OGF63459.1"/>
    <property type="molecule type" value="Genomic_DNA"/>
</dbReference>
<name>A0A1F5VJ21_9BACT</name>
<comment type="caution">
    <text evidence="2">The sequence shown here is derived from an EMBL/GenBank/DDBJ whole genome shotgun (WGS) entry which is preliminary data.</text>
</comment>
<dbReference type="AlphaFoldDB" id="A0A1F5VJ21"/>
<evidence type="ECO:0000313" key="2">
    <source>
        <dbReference type="EMBL" id="OGF63459.1"/>
    </source>
</evidence>
<accession>A0A1F5VJ21</accession>
<gene>
    <name evidence="2" type="ORF">A2834_01255</name>
</gene>
<dbReference type="STRING" id="1798325.A2834_01255"/>
<evidence type="ECO:0000313" key="3">
    <source>
        <dbReference type="Proteomes" id="UP000179251"/>
    </source>
</evidence>
<keyword evidence="1" id="KW-1133">Transmembrane helix</keyword>
<organism evidence="2 3">
    <name type="scientific">Candidatus Giovannonibacteria bacterium RIFCSPHIGHO2_01_FULL_45_23</name>
    <dbReference type="NCBI Taxonomy" id="1798325"/>
    <lineage>
        <taxon>Bacteria</taxon>
        <taxon>Candidatus Giovannoniibacteriota</taxon>
    </lineage>
</organism>
<keyword evidence="1" id="KW-0472">Membrane</keyword>